<dbReference type="EMBL" id="CAJIMS010000001">
    <property type="protein sequence ID" value="CAD7813466.1"/>
    <property type="molecule type" value="Genomic_DNA"/>
</dbReference>
<keyword evidence="4 6" id="KW-0274">FAD</keyword>
<reference evidence="9" key="1">
    <citation type="submission" date="2020-12" db="EMBL/GenBank/DDBJ databases">
        <authorList>
            <person name="Rodrigo-Torres L."/>
            <person name="Arahal R. D."/>
            <person name="Lucena T."/>
        </authorList>
    </citation>
    <scope>NUCLEOTIDE SEQUENCE</scope>
    <source>
        <strain evidence="9">CECT 9390</strain>
    </source>
</reference>
<evidence type="ECO:0000256" key="7">
    <source>
        <dbReference type="RuleBase" id="RU367151"/>
    </source>
</evidence>
<name>A0A9N8MQA0_9FLAO</name>
<accession>A0A9N8MQA0</accession>
<dbReference type="GO" id="GO:0003677">
    <property type="term" value="F:DNA binding"/>
    <property type="evidence" value="ECO:0007669"/>
    <property type="project" value="TreeGrafter"/>
</dbReference>
<dbReference type="SUPFAM" id="SSF48173">
    <property type="entry name" value="Cryptochrome/photolyase FAD-binding domain"/>
    <property type="match status" value="1"/>
</dbReference>
<dbReference type="Gene3D" id="3.40.50.620">
    <property type="entry name" value="HUPs"/>
    <property type="match status" value="1"/>
</dbReference>
<evidence type="ECO:0000256" key="2">
    <source>
        <dbReference type="ARBA" id="ARBA00017881"/>
    </source>
</evidence>
<feature type="binding site" evidence="6">
    <location>
        <begin position="290"/>
        <end position="297"/>
    </location>
    <ligand>
        <name>FAD</name>
        <dbReference type="ChEBI" id="CHEBI:57692"/>
    </ligand>
</feature>
<dbReference type="NCBIfam" id="TIGR02765">
    <property type="entry name" value="crypto_DASH"/>
    <property type="match status" value="1"/>
</dbReference>
<dbReference type="SUPFAM" id="SSF52425">
    <property type="entry name" value="Cryptochrome/photolyase, N-terminal domain"/>
    <property type="match status" value="1"/>
</dbReference>
<keyword evidence="5 7" id="KW-0157">Chromophore</keyword>
<dbReference type="GO" id="GO:0071949">
    <property type="term" value="F:FAD binding"/>
    <property type="evidence" value="ECO:0007669"/>
    <property type="project" value="TreeGrafter"/>
</dbReference>
<sequence length="433" mass="51720">MSEKQKINILWFTKDLRIRDNESLYKILQEDLPFLAVYIFDEDFYNEKQFGFRKIGKFRAKFLLETVLDLEINLGQKKIPFLKKFGKTQDLFKQISEHFEIQKIFCQREWTKEELDSEHQIKAVLPDAKWSKSYSQLLLQADFIKGKLDKIPLLFTTFRQKIEKELSIRKVFDTENLVYDKSIFDLKLKSDHIHLNTLGFDDFEVNEYTAFPFSGGETKGLKRLNSYFFETKNLRIYKETRNGLVGEDYSSKFSAWLANGSLSAVSIYQEIKKYEAEFGNNDSTYWMFFELLWRDFFKYTSMQFKDKIFFRNGILDQDYDFKSDRNLVNNWVNGETNSDFINANMLEIKKTGWMSNRGRQNVASYFCKILKQDWRIGAAYCEEMLIDYDVHSNYGNWMYLAGVGNDPRSRTFNAKKQAEQYDEDHKYRNLWLQ</sequence>
<feature type="binding site" evidence="6">
    <location>
        <begin position="387"/>
        <end position="389"/>
    </location>
    <ligand>
        <name>FAD</name>
        <dbReference type="ChEBI" id="CHEBI:57692"/>
    </ligand>
</feature>
<dbReference type="InterPro" id="IPR006050">
    <property type="entry name" value="DNA_photolyase_N"/>
</dbReference>
<evidence type="ECO:0000256" key="4">
    <source>
        <dbReference type="ARBA" id="ARBA00022827"/>
    </source>
</evidence>
<feature type="binding site" evidence="6">
    <location>
        <begin position="250"/>
        <end position="254"/>
    </location>
    <ligand>
        <name>FAD</name>
        <dbReference type="ChEBI" id="CHEBI:57692"/>
    </ligand>
</feature>
<dbReference type="RefSeq" id="WP_162088905.1">
    <property type="nucleotide sequence ID" value="NZ_CAJIMS010000001.1"/>
</dbReference>
<dbReference type="PROSITE" id="PS51645">
    <property type="entry name" value="PHR_CRY_ALPHA_BETA"/>
    <property type="match status" value="1"/>
</dbReference>
<dbReference type="InterPro" id="IPR014133">
    <property type="entry name" value="Cry_DASH"/>
</dbReference>
<evidence type="ECO:0000259" key="8">
    <source>
        <dbReference type="PROSITE" id="PS51645"/>
    </source>
</evidence>
<dbReference type="Pfam" id="PF03441">
    <property type="entry name" value="FAD_binding_7"/>
    <property type="match status" value="1"/>
</dbReference>
<dbReference type="InterPro" id="IPR036134">
    <property type="entry name" value="Crypto/Photolyase_FAD-like_sf"/>
</dbReference>
<dbReference type="InterPro" id="IPR036155">
    <property type="entry name" value="Crypto/Photolyase_N_sf"/>
</dbReference>
<dbReference type="AlphaFoldDB" id="A0A9N8MQA0"/>
<evidence type="ECO:0000313" key="10">
    <source>
        <dbReference type="Proteomes" id="UP000662618"/>
    </source>
</evidence>
<evidence type="ECO:0000256" key="5">
    <source>
        <dbReference type="ARBA" id="ARBA00022991"/>
    </source>
</evidence>
<feature type="binding site" evidence="6">
    <location>
        <position position="237"/>
    </location>
    <ligand>
        <name>FAD</name>
        <dbReference type="ChEBI" id="CHEBI:57692"/>
    </ligand>
</feature>
<keyword evidence="10" id="KW-1185">Reference proteome</keyword>
<evidence type="ECO:0000313" key="9">
    <source>
        <dbReference type="EMBL" id="CAD7813466.1"/>
    </source>
</evidence>
<comment type="cofactor">
    <cofactor evidence="7">
        <name>(6R)-5,10-methylene-5,6,7,8-tetrahydrofolate</name>
        <dbReference type="ChEBI" id="CHEBI:15636"/>
    </cofactor>
    <text evidence="7">Binds 1 5,10-methenyltetrahydrofolate (MTHF) per subunit.</text>
</comment>
<proteinExistence type="inferred from homology"/>
<comment type="similarity">
    <text evidence="1 7">Belongs to the DNA photolyase class-1 family.</text>
</comment>
<gene>
    <name evidence="9" type="primary">cry</name>
    <name evidence="9" type="ORF">CHRY9390_02661</name>
</gene>
<dbReference type="PRINTS" id="PR00147">
    <property type="entry name" value="DNAPHOTLYASE"/>
</dbReference>
<comment type="caution">
    <text evidence="9">The sequence shown here is derived from an EMBL/GenBank/DDBJ whole genome shotgun (WGS) entry which is preliminary data.</text>
</comment>
<evidence type="ECO:0000256" key="6">
    <source>
        <dbReference type="PIRSR" id="PIRSR602081-1"/>
    </source>
</evidence>
<dbReference type="PANTHER" id="PTHR11455:SF22">
    <property type="entry name" value="CRYPTOCHROME DASH"/>
    <property type="match status" value="1"/>
</dbReference>
<dbReference type="Pfam" id="PF00875">
    <property type="entry name" value="DNA_photolyase"/>
    <property type="match status" value="1"/>
</dbReference>
<dbReference type="Gene3D" id="1.10.579.10">
    <property type="entry name" value="DNA Cyclobutane Dipyrimidine Photolyase, subunit A, domain 3"/>
    <property type="match status" value="1"/>
</dbReference>
<comment type="function">
    <text evidence="7">May have a photoreceptor function.</text>
</comment>
<feature type="domain" description="Photolyase/cryptochrome alpha/beta" evidence="8">
    <location>
        <begin position="6"/>
        <end position="138"/>
    </location>
</feature>
<dbReference type="GO" id="GO:0003913">
    <property type="term" value="F:DNA photolyase activity"/>
    <property type="evidence" value="ECO:0007669"/>
    <property type="project" value="InterPro"/>
</dbReference>
<evidence type="ECO:0000256" key="3">
    <source>
        <dbReference type="ARBA" id="ARBA00022630"/>
    </source>
</evidence>
<dbReference type="InterPro" id="IPR002081">
    <property type="entry name" value="Cryptochrome/DNA_photolyase_1"/>
</dbReference>
<protein>
    <recommendedName>
        <fullName evidence="2 7">Cryptochrome DASH</fullName>
    </recommendedName>
</protein>
<keyword evidence="3 6" id="KW-0285">Flavoprotein</keyword>
<dbReference type="PANTHER" id="PTHR11455">
    <property type="entry name" value="CRYPTOCHROME"/>
    <property type="match status" value="1"/>
</dbReference>
<dbReference type="Gene3D" id="1.25.40.80">
    <property type="match status" value="1"/>
</dbReference>
<dbReference type="InterPro" id="IPR005101">
    <property type="entry name" value="Cryptochr/Photolyase_FAD-bd"/>
</dbReference>
<organism evidence="9 10">
    <name type="scientific">Chryseobacterium aquaeductus</name>
    <dbReference type="NCBI Taxonomy" id="2675056"/>
    <lineage>
        <taxon>Bacteria</taxon>
        <taxon>Pseudomonadati</taxon>
        <taxon>Bacteroidota</taxon>
        <taxon>Flavobacteriia</taxon>
        <taxon>Flavobacteriales</taxon>
        <taxon>Weeksellaceae</taxon>
        <taxon>Chryseobacterium group</taxon>
        <taxon>Chryseobacterium</taxon>
    </lineage>
</organism>
<comment type="cofactor">
    <cofactor evidence="6 7">
        <name>FAD</name>
        <dbReference type="ChEBI" id="CHEBI:57692"/>
    </cofactor>
    <text evidence="6 7">Binds 1 FAD per subunit.</text>
</comment>
<evidence type="ECO:0000256" key="1">
    <source>
        <dbReference type="ARBA" id="ARBA00005862"/>
    </source>
</evidence>
<dbReference type="GO" id="GO:0000719">
    <property type="term" value="P:photoreactive repair"/>
    <property type="evidence" value="ECO:0007669"/>
    <property type="project" value="TreeGrafter"/>
</dbReference>
<dbReference type="InterPro" id="IPR014729">
    <property type="entry name" value="Rossmann-like_a/b/a_fold"/>
</dbReference>
<dbReference type="Proteomes" id="UP000662618">
    <property type="component" value="Unassembled WGS sequence"/>
</dbReference>